<accession>A0AAN7C3T6</accession>
<reference evidence="1" key="1">
    <citation type="journal article" date="2023" name="Mol. Phylogenet. Evol.">
        <title>Genome-scale phylogeny and comparative genomics of the fungal order Sordariales.</title>
        <authorList>
            <person name="Hensen N."/>
            <person name="Bonometti L."/>
            <person name="Westerberg I."/>
            <person name="Brannstrom I.O."/>
            <person name="Guillou S."/>
            <person name="Cros-Aarteil S."/>
            <person name="Calhoun S."/>
            <person name="Haridas S."/>
            <person name="Kuo A."/>
            <person name="Mondo S."/>
            <person name="Pangilinan J."/>
            <person name="Riley R."/>
            <person name="LaButti K."/>
            <person name="Andreopoulos B."/>
            <person name="Lipzen A."/>
            <person name="Chen C."/>
            <person name="Yan M."/>
            <person name="Daum C."/>
            <person name="Ng V."/>
            <person name="Clum A."/>
            <person name="Steindorff A."/>
            <person name="Ohm R.A."/>
            <person name="Martin F."/>
            <person name="Silar P."/>
            <person name="Natvig D.O."/>
            <person name="Lalanne C."/>
            <person name="Gautier V."/>
            <person name="Ament-Velasquez S.L."/>
            <person name="Kruys A."/>
            <person name="Hutchinson M.I."/>
            <person name="Powell A.J."/>
            <person name="Barry K."/>
            <person name="Miller A.N."/>
            <person name="Grigoriev I.V."/>
            <person name="Debuchy R."/>
            <person name="Gladieux P."/>
            <person name="Hiltunen Thoren M."/>
            <person name="Johannesson H."/>
        </authorList>
    </citation>
    <scope>NUCLEOTIDE SEQUENCE</scope>
    <source>
        <strain evidence="1">CBS 532.94</strain>
    </source>
</reference>
<dbReference type="AlphaFoldDB" id="A0AAN7C3T6"/>
<evidence type="ECO:0000313" key="2">
    <source>
        <dbReference type="Proteomes" id="UP001303760"/>
    </source>
</evidence>
<evidence type="ECO:0000313" key="1">
    <source>
        <dbReference type="EMBL" id="KAK4233963.1"/>
    </source>
</evidence>
<reference evidence="1" key="2">
    <citation type="submission" date="2023-05" db="EMBL/GenBank/DDBJ databases">
        <authorList>
            <consortium name="Lawrence Berkeley National Laboratory"/>
            <person name="Steindorff A."/>
            <person name="Hensen N."/>
            <person name="Bonometti L."/>
            <person name="Westerberg I."/>
            <person name="Brannstrom I.O."/>
            <person name="Guillou S."/>
            <person name="Cros-Aarteil S."/>
            <person name="Calhoun S."/>
            <person name="Haridas S."/>
            <person name="Kuo A."/>
            <person name="Mondo S."/>
            <person name="Pangilinan J."/>
            <person name="Riley R."/>
            <person name="Labutti K."/>
            <person name="Andreopoulos B."/>
            <person name="Lipzen A."/>
            <person name="Chen C."/>
            <person name="Yanf M."/>
            <person name="Daum C."/>
            <person name="Ng V."/>
            <person name="Clum A."/>
            <person name="Ohm R."/>
            <person name="Martin F."/>
            <person name="Silar P."/>
            <person name="Natvig D."/>
            <person name="Lalanne C."/>
            <person name="Gautier V."/>
            <person name="Ament-Velasquez S.L."/>
            <person name="Kruys A."/>
            <person name="Hutchinson M.I."/>
            <person name="Powell A.J."/>
            <person name="Barry K."/>
            <person name="Miller A.N."/>
            <person name="Grigoriev I.V."/>
            <person name="Debuchy R."/>
            <person name="Gladieux P."/>
            <person name="Thoren M.H."/>
            <person name="Johannesson H."/>
        </authorList>
    </citation>
    <scope>NUCLEOTIDE SEQUENCE</scope>
    <source>
        <strain evidence="1">CBS 532.94</strain>
    </source>
</reference>
<comment type="caution">
    <text evidence="1">The sequence shown here is derived from an EMBL/GenBank/DDBJ whole genome shotgun (WGS) entry which is preliminary data.</text>
</comment>
<proteinExistence type="predicted"/>
<organism evidence="1 2">
    <name type="scientific">Achaetomium macrosporum</name>
    <dbReference type="NCBI Taxonomy" id="79813"/>
    <lineage>
        <taxon>Eukaryota</taxon>
        <taxon>Fungi</taxon>
        <taxon>Dikarya</taxon>
        <taxon>Ascomycota</taxon>
        <taxon>Pezizomycotina</taxon>
        <taxon>Sordariomycetes</taxon>
        <taxon>Sordariomycetidae</taxon>
        <taxon>Sordariales</taxon>
        <taxon>Chaetomiaceae</taxon>
        <taxon>Achaetomium</taxon>
    </lineage>
</organism>
<keyword evidence="2" id="KW-1185">Reference proteome</keyword>
<name>A0AAN7C3T6_9PEZI</name>
<dbReference type="Proteomes" id="UP001303760">
    <property type="component" value="Unassembled WGS sequence"/>
</dbReference>
<sequence length="193" mass="21004">MATPAQEEKSTSAQVILLLETVSGAIAEQADKTVFAVGGRINIGDLTTSESSPITIRWDSGEVNHCYKASLPIVDDTGELKEEEIRRQLNGIRPSEYLAPPTIEYQLPERARNAKLFGEVADVSNSNELHQLRMSLVRELALLYGAYLLDGFPKAETFSQASIFSQVSGLPQARAYLKANTASQAGTYKAQIG</sequence>
<protein>
    <submittedName>
        <fullName evidence="1">Uncharacterized protein</fullName>
    </submittedName>
</protein>
<dbReference type="EMBL" id="MU860440">
    <property type="protein sequence ID" value="KAK4233963.1"/>
    <property type="molecule type" value="Genomic_DNA"/>
</dbReference>
<gene>
    <name evidence="1" type="ORF">C8A03DRAFT_38292</name>
</gene>